<comment type="similarity">
    <text evidence="1">Belongs to the LysR transcriptional regulatory family.</text>
</comment>
<keyword evidence="7" id="KW-1185">Reference proteome</keyword>
<accession>A0A318GWW3</accession>
<reference evidence="6 7" key="1">
    <citation type="submission" date="2018-05" db="EMBL/GenBank/DDBJ databases">
        <title>Genomic Encyclopedia of Type Strains, Phase IV (KMG-IV): sequencing the most valuable type-strain genomes for metagenomic binning, comparative biology and taxonomic classification.</title>
        <authorList>
            <person name="Goeker M."/>
        </authorList>
    </citation>
    <scope>NUCLEOTIDE SEQUENCE [LARGE SCALE GENOMIC DNA]</scope>
    <source>
        <strain evidence="6 7">DSM 566</strain>
    </source>
</reference>
<feature type="domain" description="HTH lysR-type" evidence="5">
    <location>
        <begin position="5"/>
        <end position="61"/>
    </location>
</feature>
<dbReference type="Gene3D" id="3.40.190.290">
    <property type="match status" value="1"/>
</dbReference>
<dbReference type="Pfam" id="PF03466">
    <property type="entry name" value="LysR_substrate"/>
    <property type="match status" value="1"/>
</dbReference>
<dbReference type="GO" id="GO:0003677">
    <property type="term" value="F:DNA binding"/>
    <property type="evidence" value="ECO:0007669"/>
    <property type="project" value="UniProtKB-KW"/>
</dbReference>
<evidence type="ECO:0000313" key="7">
    <source>
        <dbReference type="Proteomes" id="UP000247811"/>
    </source>
</evidence>
<dbReference type="PANTHER" id="PTHR30579:SF2">
    <property type="entry name" value="HTH-TYPE TRANSCRIPTIONAL REGULATOR ARGP"/>
    <property type="match status" value="1"/>
</dbReference>
<protein>
    <submittedName>
        <fullName evidence="6">LysR family transcriptional regulator (Chromosome initiation inhibitor)</fullName>
    </submittedName>
</protein>
<sequence>MVPMLDHQALRALAAVLREGSFERGARALHLTPSAVSQRVRGLEDRLGCVLLIRSQPVLPTPEGARLYRHFLQVEMLEADLGRELGPLGLDVPARRRSLPVAVNADSLATWMIPAMAAFHAAAGDTLALQVDDQDHTREWLRHGEVVGAVTAVAEPISGCRVDALGVMPYVAAASPDFVQRHLAGRALDEALREAPMLVFNRKDELQHRYVADLLGEAAPVVAPIWWLPSAHGFLDAARAGLGWGLHPLPLVQAELRSGALVELFGGRRASVSLHWQSWRLESVTMQTLRRCIVQAAAAVLQPA</sequence>
<dbReference type="AlphaFoldDB" id="A0A318GWW3"/>
<dbReference type="InterPro" id="IPR036388">
    <property type="entry name" value="WH-like_DNA-bd_sf"/>
</dbReference>
<dbReference type="GO" id="GO:0003700">
    <property type="term" value="F:DNA-binding transcription factor activity"/>
    <property type="evidence" value="ECO:0007669"/>
    <property type="project" value="InterPro"/>
</dbReference>
<organism evidence="6 7">
    <name type="scientific">Sphaerotilus hippei</name>
    <dbReference type="NCBI Taxonomy" id="744406"/>
    <lineage>
        <taxon>Bacteria</taxon>
        <taxon>Pseudomonadati</taxon>
        <taxon>Pseudomonadota</taxon>
        <taxon>Betaproteobacteria</taxon>
        <taxon>Burkholderiales</taxon>
        <taxon>Sphaerotilaceae</taxon>
        <taxon>Sphaerotilus</taxon>
    </lineage>
</organism>
<evidence type="ECO:0000256" key="1">
    <source>
        <dbReference type="ARBA" id="ARBA00009437"/>
    </source>
</evidence>
<evidence type="ECO:0000256" key="2">
    <source>
        <dbReference type="ARBA" id="ARBA00023015"/>
    </source>
</evidence>
<dbReference type="NCBIfam" id="TIGR03298">
    <property type="entry name" value="argP"/>
    <property type="match status" value="1"/>
</dbReference>
<proteinExistence type="inferred from homology"/>
<keyword evidence="2" id="KW-0805">Transcription regulation</keyword>
<dbReference type="Pfam" id="PF00126">
    <property type="entry name" value="HTH_1"/>
    <property type="match status" value="1"/>
</dbReference>
<dbReference type="Gene3D" id="1.10.10.10">
    <property type="entry name" value="Winged helix-like DNA-binding domain superfamily/Winged helix DNA-binding domain"/>
    <property type="match status" value="1"/>
</dbReference>
<dbReference type="InterPro" id="IPR017685">
    <property type="entry name" value="ArgP"/>
</dbReference>
<evidence type="ECO:0000256" key="3">
    <source>
        <dbReference type="ARBA" id="ARBA00023125"/>
    </source>
</evidence>
<gene>
    <name evidence="6" type="ORF">C7444_11588</name>
</gene>
<dbReference type="InterPro" id="IPR005119">
    <property type="entry name" value="LysR_subst-bd"/>
</dbReference>
<dbReference type="InterPro" id="IPR050176">
    <property type="entry name" value="LTTR"/>
</dbReference>
<dbReference type="SUPFAM" id="SSF46785">
    <property type="entry name" value="Winged helix' DNA-binding domain"/>
    <property type="match status" value="1"/>
</dbReference>
<dbReference type="EMBL" id="QJJS01000015">
    <property type="protein sequence ID" value="PXW94193.1"/>
    <property type="molecule type" value="Genomic_DNA"/>
</dbReference>
<dbReference type="Proteomes" id="UP000247811">
    <property type="component" value="Unassembled WGS sequence"/>
</dbReference>
<keyword evidence="4" id="KW-0804">Transcription</keyword>
<dbReference type="NCBIfam" id="NF002964">
    <property type="entry name" value="PRK03635.1"/>
    <property type="match status" value="1"/>
</dbReference>
<keyword evidence="3" id="KW-0238">DNA-binding</keyword>
<dbReference type="InterPro" id="IPR036390">
    <property type="entry name" value="WH_DNA-bd_sf"/>
</dbReference>
<evidence type="ECO:0000259" key="5">
    <source>
        <dbReference type="PROSITE" id="PS50931"/>
    </source>
</evidence>
<name>A0A318GWW3_9BURK</name>
<dbReference type="PROSITE" id="PS50931">
    <property type="entry name" value="HTH_LYSR"/>
    <property type="match status" value="1"/>
</dbReference>
<dbReference type="NCBIfam" id="NF009888">
    <property type="entry name" value="PRK13348.1"/>
    <property type="match status" value="1"/>
</dbReference>
<evidence type="ECO:0000313" key="6">
    <source>
        <dbReference type="EMBL" id="PXW94193.1"/>
    </source>
</evidence>
<dbReference type="PANTHER" id="PTHR30579">
    <property type="entry name" value="TRANSCRIPTIONAL REGULATOR"/>
    <property type="match status" value="1"/>
</dbReference>
<dbReference type="InterPro" id="IPR000847">
    <property type="entry name" value="LysR_HTH_N"/>
</dbReference>
<evidence type="ECO:0000256" key="4">
    <source>
        <dbReference type="ARBA" id="ARBA00023163"/>
    </source>
</evidence>
<dbReference type="SUPFAM" id="SSF53850">
    <property type="entry name" value="Periplasmic binding protein-like II"/>
    <property type="match status" value="1"/>
</dbReference>
<comment type="caution">
    <text evidence="6">The sequence shown here is derived from an EMBL/GenBank/DDBJ whole genome shotgun (WGS) entry which is preliminary data.</text>
</comment>